<dbReference type="InterPro" id="IPR054713">
    <property type="entry name" value="GMIP/FCHO2-like_FCH"/>
</dbReference>
<evidence type="ECO:0000256" key="1">
    <source>
        <dbReference type="ARBA" id="ARBA00023054"/>
    </source>
</evidence>
<name>A0A814CP82_9BILA</name>
<comment type="caution">
    <text evidence="5">The sequence shown here is derived from an EMBL/GenBank/DDBJ whole genome shotgun (WGS) entry which is preliminary data.</text>
</comment>
<proteinExistence type="predicted"/>
<dbReference type="Pfam" id="PF22699">
    <property type="entry name" value="GMIP-like_FCH"/>
    <property type="match status" value="1"/>
</dbReference>
<evidence type="ECO:0000259" key="4">
    <source>
        <dbReference type="PROSITE" id="PS51741"/>
    </source>
</evidence>
<evidence type="ECO:0000313" key="6">
    <source>
        <dbReference type="Proteomes" id="UP000663879"/>
    </source>
</evidence>
<evidence type="ECO:0000313" key="5">
    <source>
        <dbReference type="EMBL" id="CAF0947260.1"/>
    </source>
</evidence>
<keyword evidence="1 2" id="KW-0175">Coiled coil</keyword>
<dbReference type="SUPFAM" id="SSF103657">
    <property type="entry name" value="BAR/IMD domain-like"/>
    <property type="match status" value="1"/>
</dbReference>
<evidence type="ECO:0000256" key="2">
    <source>
        <dbReference type="PROSITE-ProRule" id="PRU01077"/>
    </source>
</evidence>
<feature type="compositionally biased region" description="Basic and acidic residues" evidence="3">
    <location>
        <begin position="371"/>
        <end position="380"/>
    </location>
</feature>
<accession>A0A814CP82</accession>
<dbReference type="PANTHER" id="PTHR23065">
    <property type="entry name" value="PROLINE-SERINE-THREONINE PHOSPHATASE INTERACTING PROTEIN 1"/>
    <property type="match status" value="1"/>
</dbReference>
<evidence type="ECO:0000256" key="3">
    <source>
        <dbReference type="SAM" id="MobiDB-lite"/>
    </source>
</evidence>
<dbReference type="InterPro" id="IPR027267">
    <property type="entry name" value="AH/BAR_dom_sf"/>
</dbReference>
<dbReference type="OrthoDB" id="5593455at2759"/>
<dbReference type="Proteomes" id="UP000663879">
    <property type="component" value="Unassembled WGS sequence"/>
</dbReference>
<gene>
    <name evidence="5" type="ORF">OXX778_LOCUS13752</name>
</gene>
<dbReference type="InterPro" id="IPR031160">
    <property type="entry name" value="F_BAR_dom"/>
</dbReference>
<dbReference type="PANTHER" id="PTHR23065:SF15">
    <property type="entry name" value="AT02057P"/>
    <property type="match status" value="1"/>
</dbReference>
<dbReference type="GO" id="GO:0005737">
    <property type="term" value="C:cytoplasm"/>
    <property type="evidence" value="ECO:0007669"/>
    <property type="project" value="TreeGrafter"/>
</dbReference>
<dbReference type="EMBL" id="CAJNOC010002701">
    <property type="protein sequence ID" value="CAF0947260.1"/>
    <property type="molecule type" value="Genomic_DNA"/>
</dbReference>
<organism evidence="5 6">
    <name type="scientific">Brachionus calyciflorus</name>
    <dbReference type="NCBI Taxonomy" id="104777"/>
    <lineage>
        <taxon>Eukaryota</taxon>
        <taxon>Metazoa</taxon>
        <taxon>Spiralia</taxon>
        <taxon>Gnathifera</taxon>
        <taxon>Rotifera</taxon>
        <taxon>Eurotatoria</taxon>
        <taxon>Monogononta</taxon>
        <taxon>Pseudotrocha</taxon>
        <taxon>Ploima</taxon>
        <taxon>Brachionidae</taxon>
        <taxon>Brachionus</taxon>
    </lineage>
</organism>
<dbReference type="PROSITE" id="PS51741">
    <property type="entry name" value="F_BAR"/>
    <property type="match status" value="1"/>
</dbReference>
<dbReference type="Gene3D" id="1.20.1270.60">
    <property type="entry name" value="Arfaptin homology (AH) domain/BAR domain"/>
    <property type="match status" value="1"/>
</dbReference>
<feature type="region of interest" description="Disordered" evidence="3">
    <location>
        <begin position="358"/>
        <end position="400"/>
    </location>
</feature>
<reference evidence="5" key="1">
    <citation type="submission" date="2021-02" db="EMBL/GenBank/DDBJ databases">
        <authorList>
            <person name="Nowell W R."/>
        </authorList>
    </citation>
    <scope>NUCLEOTIDE SEQUENCE</scope>
    <source>
        <strain evidence="5">Ploen Becks lab</strain>
    </source>
</reference>
<dbReference type="GO" id="GO:0005886">
    <property type="term" value="C:plasma membrane"/>
    <property type="evidence" value="ECO:0007669"/>
    <property type="project" value="TreeGrafter"/>
</dbReference>
<protein>
    <recommendedName>
        <fullName evidence="4">F-BAR domain-containing protein</fullName>
    </recommendedName>
</protein>
<dbReference type="AlphaFoldDB" id="A0A814CP82"/>
<keyword evidence="6" id="KW-1185">Reference proteome</keyword>
<feature type="domain" description="F-BAR" evidence="4">
    <location>
        <begin position="3"/>
        <end position="258"/>
    </location>
</feature>
<sequence length="521" mass="61406">MDTKFSDNFWDEKLTGYITLFQNVRNSQNSIKEFENFLREIFNHEDQNQKQMQKLSAIKFNSDSTIHPLYSSILKGLNEQNSLAHLKYMNKIYELIKQVQIYGDEFRKKKHKLKQNDLKTIEKIEEFRQIRTQVNKSRDQYIQISTELEKQKKILEHTHSTSNLASSQILIQKLEKKFLIIEEDYQGLIERYNTIRSEYETKFIESCDQFQELEQWHLTQMKSFLDEYLTLVHNLNSNRVKNQQECQLKLSKFTTDQLLDQFLLNKSVGQYKPMALEFIKLVNYNPEISQLDKSEVKLFNFLNIDLLSKIRLSKREKTQVTNLDLTNSGLFEERKSLKGSLESLEYLGSKLEKSQEGDMTNFYELSDDDEDNKKEIKSDENNEGGSTSSDDDESDDSDYPKRIVLKIKPLDTLERTTTTTPDLLNQISKNLQLKSSTTKRKKVFTKSYKIDENNNNEIIEDKGEEQKQPPPLPPLPVDLQLIMTQRVSELNRNLERSFNQSPLSTSLNRSFVEEDFEEMQF</sequence>